<name>A0A0E9WSY7_ANGAN</name>
<accession>A0A0E9WSY7</accession>
<organism evidence="1">
    <name type="scientific">Anguilla anguilla</name>
    <name type="common">European freshwater eel</name>
    <name type="synonym">Muraena anguilla</name>
    <dbReference type="NCBI Taxonomy" id="7936"/>
    <lineage>
        <taxon>Eukaryota</taxon>
        <taxon>Metazoa</taxon>
        <taxon>Chordata</taxon>
        <taxon>Craniata</taxon>
        <taxon>Vertebrata</taxon>
        <taxon>Euteleostomi</taxon>
        <taxon>Actinopterygii</taxon>
        <taxon>Neopterygii</taxon>
        <taxon>Teleostei</taxon>
        <taxon>Anguilliformes</taxon>
        <taxon>Anguillidae</taxon>
        <taxon>Anguilla</taxon>
    </lineage>
</organism>
<reference evidence="1" key="2">
    <citation type="journal article" date="2015" name="Fish Shellfish Immunol.">
        <title>Early steps in the European eel (Anguilla anguilla)-Vibrio vulnificus interaction in the gills: Role of the RtxA13 toxin.</title>
        <authorList>
            <person name="Callol A."/>
            <person name="Pajuelo D."/>
            <person name="Ebbesson L."/>
            <person name="Teles M."/>
            <person name="MacKenzie S."/>
            <person name="Amaro C."/>
        </authorList>
    </citation>
    <scope>NUCLEOTIDE SEQUENCE</scope>
</reference>
<protein>
    <submittedName>
        <fullName evidence="1">Uncharacterized protein</fullName>
    </submittedName>
</protein>
<sequence length="69" mass="8015">MCITEGRHKRFCNDLTVLGRPDRLYPTCSFRPLLSVHPSSPDVQHCVDQEFTLITQYRNATRVKDVSHK</sequence>
<proteinExistence type="predicted"/>
<evidence type="ECO:0000313" key="1">
    <source>
        <dbReference type="EMBL" id="JAH92603.1"/>
    </source>
</evidence>
<reference evidence="1" key="1">
    <citation type="submission" date="2014-11" db="EMBL/GenBank/DDBJ databases">
        <authorList>
            <person name="Amaro Gonzalez C."/>
        </authorList>
    </citation>
    <scope>NUCLEOTIDE SEQUENCE</scope>
</reference>
<dbReference type="EMBL" id="GBXM01015974">
    <property type="protein sequence ID" value="JAH92603.1"/>
    <property type="molecule type" value="Transcribed_RNA"/>
</dbReference>
<dbReference type="AlphaFoldDB" id="A0A0E9WSY7"/>